<dbReference type="Gene3D" id="3.30.300.280">
    <property type="entry name" value="S-adenosylmethionine synthetase, C-terminal domain"/>
    <property type="match status" value="1"/>
</dbReference>
<dbReference type="EMBL" id="JX684096">
    <property type="protein sequence ID" value="AGF93535.1"/>
    <property type="molecule type" value="Genomic_DNA"/>
</dbReference>
<gene>
    <name evidence="1" type="ORF">FLSS-10_0010</name>
</gene>
<dbReference type="NCBIfam" id="NF003366">
    <property type="entry name" value="PRK04439.1-5"/>
    <property type="match status" value="1"/>
</dbReference>
<keyword evidence="1" id="KW-0808">Transferase</keyword>
<dbReference type="AlphaFoldDB" id="M1PQS7"/>
<dbReference type="InterPro" id="IPR027790">
    <property type="entry name" value="AdoMet_synthase_2_family"/>
</dbReference>
<sequence>MSRNIVVEKSHRPSAENHSIEIVERKGVGHPDTLADGISEAVSQALSKEYLDRFGSILHHNTDKVLLVGGSANPEFGGGEVESPIYLVVAGRGTDRVDGEKIPVDDISLNAARDFLEDKVRHLDLDKHVNMEARIGSGSVDLKNIFKNQGMPPSNDTSIGVGYAPFSETEKLALKTERTLNSNDFKEDYPEVGEDVKVMVQREGDEIDLTIAIAMVSSFIDDLDYYLSVKEDIAEEMMKLASEITDRSVNVNINTADEPENGVVYQTVTGTSTEQGDDGMTGRGNRVNGLITFDRPMSLEAAAGKNPVNHVGKLYNVMSEEIAEEISKLDGVEEVFVRTLSQIGSPVDEPKVMNVRLCPEEGYSVGELESSAESIAEEHLSNLKDVSERIVNGKVQVY</sequence>
<protein>
    <submittedName>
        <fullName evidence="1">Methionine adenosyltransferase</fullName>
    </submittedName>
</protein>
<reference evidence="1" key="1">
    <citation type="journal article" date="2013" name="Syst. Appl. Microbiol.">
        <title>New insights into the archaeal diversity of a hypersaline microbial mat obtained by a metagenomic approach.</title>
        <authorList>
            <person name="Lopez-Lopez A."/>
            <person name="Richter M."/>
            <person name="Pena A."/>
            <person name="Tamames J."/>
            <person name="Rossello-Mora R."/>
        </authorList>
    </citation>
    <scope>NUCLEOTIDE SEQUENCE</scope>
</reference>
<name>M1PQS7_9ZZZZ</name>
<dbReference type="PANTHER" id="PTHR36697">
    <property type="entry name" value="S-ADENOSYLMETHIONINE SYNTHASE"/>
    <property type="match status" value="1"/>
</dbReference>
<accession>M1PQS7</accession>
<organism evidence="1">
    <name type="scientific">uncultured organism</name>
    <dbReference type="NCBI Taxonomy" id="155900"/>
    <lineage>
        <taxon>unclassified sequences</taxon>
        <taxon>environmental samples</taxon>
    </lineage>
</organism>
<dbReference type="InterPro" id="IPR042544">
    <property type="entry name" value="AdoMet_synthase_3"/>
</dbReference>
<dbReference type="GO" id="GO:0016740">
    <property type="term" value="F:transferase activity"/>
    <property type="evidence" value="ECO:0007669"/>
    <property type="project" value="UniProtKB-KW"/>
</dbReference>
<proteinExistence type="predicted"/>
<dbReference type="Pfam" id="PF01941">
    <property type="entry name" value="AdoMet_Synthase"/>
    <property type="match status" value="1"/>
</dbReference>
<dbReference type="NCBIfam" id="NF003364">
    <property type="entry name" value="PRK04439.1-3"/>
    <property type="match status" value="1"/>
</dbReference>
<dbReference type="PANTHER" id="PTHR36697:SF1">
    <property type="entry name" value="S-ADENOSYLMETHIONINE SYNTHASE"/>
    <property type="match status" value="1"/>
</dbReference>
<dbReference type="Gene3D" id="3.30.300.10">
    <property type="match status" value="1"/>
</dbReference>
<evidence type="ECO:0000313" key="1">
    <source>
        <dbReference type="EMBL" id="AGF93535.1"/>
    </source>
</evidence>